<evidence type="ECO:0000256" key="11">
    <source>
        <dbReference type="ARBA" id="ARBA00023204"/>
    </source>
</evidence>
<dbReference type="SMART" id="SM00987">
    <property type="entry name" value="UreE_C"/>
    <property type="match status" value="1"/>
</dbReference>
<evidence type="ECO:0000256" key="3">
    <source>
        <dbReference type="ARBA" id="ARBA00012030"/>
    </source>
</evidence>
<dbReference type="NCBIfam" id="TIGR00758">
    <property type="entry name" value="UDG_fam4"/>
    <property type="match status" value="1"/>
</dbReference>
<keyword evidence="6" id="KW-0479">Metal-binding</keyword>
<evidence type="ECO:0000256" key="4">
    <source>
        <dbReference type="ARBA" id="ARBA00019403"/>
    </source>
</evidence>
<evidence type="ECO:0000256" key="1">
    <source>
        <dbReference type="ARBA" id="ARBA00001400"/>
    </source>
</evidence>
<evidence type="ECO:0000256" key="6">
    <source>
        <dbReference type="ARBA" id="ARBA00022723"/>
    </source>
</evidence>
<proteinExistence type="inferred from homology"/>
<dbReference type="Proteomes" id="UP000515860">
    <property type="component" value="Chromosome"/>
</dbReference>
<dbReference type="CDD" id="cd10030">
    <property type="entry name" value="UDG-F4_TTUDGA_SPO1dp_like"/>
    <property type="match status" value="1"/>
</dbReference>
<organism evidence="13 14">
    <name type="scientific">Wansuia hejianensis</name>
    <dbReference type="NCBI Taxonomy" id="2763667"/>
    <lineage>
        <taxon>Bacteria</taxon>
        <taxon>Bacillati</taxon>
        <taxon>Bacillota</taxon>
        <taxon>Clostridia</taxon>
        <taxon>Lachnospirales</taxon>
        <taxon>Lachnospiraceae</taxon>
        <taxon>Wansuia</taxon>
    </lineage>
</organism>
<dbReference type="EMBL" id="CP060635">
    <property type="protein sequence ID" value="QNM08699.1"/>
    <property type="molecule type" value="Genomic_DNA"/>
</dbReference>
<accession>A0A7G9GD17</accession>
<dbReference type="PANTHER" id="PTHR33693">
    <property type="entry name" value="TYPE-5 URACIL-DNA GLYCOSYLASE"/>
    <property type="match status" value="1"/>
</dbReference>
<reference evidence="13 14" key="1">
    <citation type="submission" date="2020-08" db="EMBL/GenBank/DDBJ databases">
        <authorList>
            <person name="Liu C."/>
            <person name="Sun Q."/>
        </authorList>
    </citation>
    <scope>NUCLEOTIDE SEQUENCE [LARGE SCALE GENOMIC DNA]</scope>
    <source>
        <strain evidence="13 14">NSJ-29</strain>
    </source>
</reference>
<dbReference type="InterPro" id="IPR005122">
    <property type="entry name" value="Uracil-DNA_glycosylase-like"/>
</dbReference>
<evidence type="ECO:0000256" key="2">
    <source>
        <dbReference type="ARBA" id="ARBA00006521"/>
    </source>
</evidence>
<dbReference type="InterPro" id="IPR005273">
    <property type="entry name" value="Ura-DNA_glyco_family4"/>
</dbReference>
<evidence type="ECO:0000313" key="13">
    <source>
        <dbReference type="EMBL" id="QNM08699.1"/>
    </source>
</evidence>
<dbReference type="InterPro" id="IPR051536">
    <property type="entry name" value="UDG_Type-4/5"/>
</dbReference>
<dbReference type="SMART" id="SM00986">
    <property type="entry name" value="UDG"/>
    <property type="match status" value="1"/>
</dbReference>
<evidence type="ECO:0000256" key="9">
    <source>
        <dbReference type="ARBA" id="ARBA00023004"/>
    </source>
</evidence>
<evidence type="ECO:0000259" key="12">
    <source>
        <dbReference type="SMART" id="SM00986"/>
    </source>
</evidence>
<dbReference type="Gene3D" id="3.40.470.10">
    <property type="entry name" value="Uracil-DNA glycosylase-like domain"/>
    <property type="match status" value="1"/>
</dbReference>
<dbReference type="KEGG" id="whj:H9Q79_17995"/>
<name>A0A7G9GD17_9FIRM</name>
<dbReference type="SUPFAM" id="SSF52141">
    <property type="entry name" value="Uracil-DNA glycosylase-like"/>
    <property type="match status" value="1"/>
</dbReference>
<keyword evidence="5" id="KW-0004">4Fe-4S</keyword>
<dbReference type="PANTHER" id="PTHR33693:SF1">
    <property type="entry name" value="TYPE-4 URACIL-DNA GLYCOSYLASE"/>
    <property type="match status" value="1"/>
</dbReference>
<dbReference type="EC" id="3.2.2.27" evidence="3"/>
<comment type="catalytic activity">
    <reaction evidence="1">
        <text>Hydrolyzes single-stranded DNA or mismatched double-stranded DNA and polynucleotides, releasing free uracil.</text>
        <dbReference type="EC" id="3.2.2.27"/>
    </reaction>
</comment>
<protein>
    <recommendedName>
        <fullName evidence="4">Type-4 uracil-DNA glycosylase</fullName>
        <ecNumber evidence="3">3.2.2.27</ecNumber>
    </recommendedName>
</protein>
<evidence type="ECO:0000256" key="7">
    <source>
        <dbReference type="ARBA" id="ARBA00022763"/>
    </source>
</evidence>
<dbReference type="AlphaFoldDB" id="A0A7G9GD17"/>
<evidence type="ECO:0000256" key="8">
    <source>
        <dbReference type="ARBA" id="ARBA00022801"/>
    </source>
</evidence>
<keyword evidence="14" id="KW-1185">Reference proteome</keyword>
<feature type="domain" description="Uracil-DNA glycosylase-like" evidence="12">
    <location>
        <begin position="28"/>
        <end position="174"/>
    </location>
</feature>
<dbReference type="InterPro" id="IPR036895">
    <property type="entry name" value="Uracil-DNA_glycosylase-like_sf"/>
</dbReference>
<dbReference type="GO" id="GO:0004844">
    <property type="term" value="F:uracil DNA N-glycosylase activity"/>
    <property type="evidence" value="ECO:0007669"/>
    <property type="project" value="UniProtKB-EC"/>
</dbReference>
<keyword evidence="7" id="KW-0227">DNA damage</keyword>
<gene>
    <name evidence="13" type="ORF">H9Q79_17995</name>
</gene>
<sequence length="183" mass="21328">MYTYEELKKYVESCMRCPLSQTRNKAVMGRGNLKSQVLFIAEAPGQNEDRDGIPFTGRSGELLDRLLAEAGMSRGEIYLTNIVKCHPERNRDPKPEEQEACMPYLKYETWLLRPRIIVCLGRIAAQRIIRPDYRITREHGTFIYRKNTWLTAVYHPSALLRDETKIPETIVDLRAIQKKLEEL</sequence>
<keyword evidence="9" id="KW-0408">Iron</keyword>
<keyword evidence="10" id="KW-0411">Iron-sulfur</keyword>
<evidence type="ECO:0000256" key="10">
    <source>
        <dbReference type="ARBA" id="ARBA00023014"/>
    </source>
</evidence>
<dbReference type="GO" id="GO:0046872">
    <property type="term" value="F:metal ion binding"/>
    <property type="evidence" value="ECO:0007669"/>
    <property type="project" value="UniProtKB-KW"/>
</dbReference>
<dbReference type="GO" id="GO:0006281">
    <property type="term" value="P:DNA repair"/>
    <property type="evidence" value="ECO:0007669"/>
    <property type="project" value="UniProtKB-KW"/>
</dbReference>
<keyword evidence="11" id="KW-0234">DNA repair</keyword>
<evidence type="ECO:0000256" key="5">
    <source>
        <dbReference type="ARBA" id="ARBA00022485"/>
    </source>
</evidence>
<dbReference type="GO" id="GO:0051539">
    <property type="term" value="F:4 iron, 4 sulfur cluster binding"/>
    <property type="evidence" value="ECO:0007669"/>
    <property type="project" value="UniProtKB-KW"/>
</dbReference>
<keyword evidence="8" id="KW-0378">Hydrolase</keyword>
<dbReference type="Pfam" id="PF03167">
    <property type="entry name" value="UDG"/>
    <property type="match status" value="1"/>
</dbReference>
<evidence type="ECO:0000313" key="14">
    <source>
        <dbReference type="Proteomes" id="UP000515860"/>
    </source>
</evidence>
<comment type="similarity">
    <text evidence="2">Belongs to the uracil-DNA glycosylase (UDG) superfamily. Type 4 (UDGa) family.</text>
</comment>